<evidence type="ECO:0000256" key="7">
    <source>
        <dbReference type="ARBA" id="ARBA00022741"/>
    </source>
</evidence>
<gene>
    <name evidence="15" type="ORF">M427DRAFT_291120</name>
</gene>
<feature type="transmembrane region" description="Helical" evidence="12">
    <location>
        <begin position="91"/>
        <end position="113"/>
    </location>
</feature>
<feature type="transmembrane region" description="Helical" evidence="12">
    <location>
        <begin position="1000"/>
        <end position="1021"/>
    </location>
</feature>
<feature type="compositionally biased region" description="Polar residues" evidence="11">
    <location>
        <begin position="811"/>
        <end position="840"/>
    </location>
</feature>
<dbReference type="GO" id="GO:0016887">
    <property type="term" value="F:ATP hydrolysis activity"/>
    <property type="evidence" value="ECO:0007669"/>
    <property type="project" value="InterPro"/>
</dbReference>
<keyword evidence="5 12" id="KW-0812">Transmembrane</keyword>
<dbReference type="InterPro" id="IPR003593">
    <property type="entry name" value="AAA+_ATPase"/>
</dbReference>
<reference evidence="15 16" key="1">
    <citation type="journal article" date="2015" name="Genome Biol. Evol.">
        <title>Phylogenomic analyses indicate that early fungi evolved digesting cell walls of algal ancestors of land plants.</title>
        <authorList>
            <person name="Chang Y."/>
            <person name="Wang S."/>
            <person name="Sekimoto S."/>
            <person name="Aerts A.L."/>
            <person name="Choi C."/>
            <person name="Clum A."/>
            <person name="LaButti K.M."/>
            <person name="Lindquist E.A."/>
            <person name="Yee Ngan C."/>
            <person name="Ohm R.A."/>
            <person name="Salamov A.A."/>
            <person name="Grigoriev I.V."/>
            <person name="Spatafora J.W."/>
            <person name="Berbee M.L."/>
        </authorList>
    </citation>
    <scope>NUCLEOTIDE SEQUENCE [LARGE SCALE GENOMIC DNA]</scope>
    <source>
        <strain evidence="15 16">JEL478</strain>
    </source>
</reference>
<dbReference type="PROSITE" id="PS50929">
    <property type="entry name" value="ABC_TM1F"/>
    <property type="match status" value="2"/>
</dbReference>
<dbReference type="InterPro" id="IPR027417">
    <property type="entry name" value="P-loop_NTPase"/>
</dbReference>
<keyword evidence="6" id="KW-0677">Repeat</keyword>
<keyword evidence="16" id="KW-1185">Reference proteome</keyword>
<evidence type="ECO:0000256" key="6">
    <source>
        <dbReference type="ARBA" id="ARBA00022737"/>
    </source>
</evidence>
<feature type="transmembrane region" description="Helical" evidence="12">
    <location>
        <begin position="929"/>
        <end position="953"/>
    </location>
</feature>
<evidence type="ECO:0000313" key="16">
    <source>
        <dbReference type="Proteomes" id="UP000070544"/>
    </source>
</evidence>
<dbReference type="Pfam" id="PF24357">
    <property type="entry name" value="TMD0_ABC"/>
    <property type="match status" value="1"/>
</dbReference>
<keyword evidence="4" id="KW-0926">Vacuole</keyword>
<evidence type="ECO:0000256" key="3">
    <source>
        <dbReference type="ARBA" id="ARBA00022448"/>
    </source>
</evidence>
<evidence type="ECO:0000256" key="12">
    <source>
        <dbReference type="SAM" id="Phobius"/>
    </source>
</evidence>
<evidence type="ECO:0000256" key="5">
    <source>
        <dbReference type="ARBA" id="ARBA00022692"/>
    </source>
</evidence>
<dbReference type="FunFam" id="3.40.50.300:FF:000074">
    <property type="entry name" value="Multidrug resistance-associated protein 5 isoform 1"/>
    <property type="match status" value="1"/>
</dbReference>
<keyword evidence="7" id="KW-0547">Nucleotide-binding</keyword>
<keyword evidence="8" id="KW-0067">ATP-binding</keyword>
<dbReference type="FunFam" id="3.40.50.300:FF:000997">
    <property type="entry name" value="Multidrug resistance-associated protein 1"/>
    <property type="match status" value="1"/>
</dbReference>
<proteinExistence type="inferred from homology"/>
<evidence type="ECO:0000256" key="10">
    <source>
        <dbReference type="ARBA" id="ARBA00023136"/>
    </source>
</evidence>
<comment type="subcellular location">
    <subcellularLocation>
        <location evidence="1">Vacuole membrane</location>
        <topology evidence="1">Multi-pass membrane protein</topology>
    </subcellularLocation>
</comment>
<feature type="transmembrane region" description="Helical" evidence="12">
    <location>
        <begin position="61"/>
        <end position="79"/>
    </location>
</feature>
<dbReference type="CDD" id="cd18603">
    <property type="entry name" value="ABC_6TM_MRP1_2_3_6_D2_like"/>
    <property type="match status" value="1"/>
</dbReference>
<feature type="domain" description="ABC transporter" evidence="13">
    <location>
        <begin position="1210"/>
        <end position="1444"/>
    </location>
</feature>
<comment type="similarity">
    <text evidence="2">Belongs to the ABC transporter superfamily. ABCC family. Conjugate transporter (TC 3.A.1.208) subfamily.</text>
</comment>
<accession>A0A139AJ31</accession>
<feature type="transmembrane region" description="Helical" evidence="12">
    <location>
        <begin position="871"/>
        <end position="891"/>
    </location>
</feature>
<keyword evidence="10 12" id="KW-0472">Membrane</keyword>
<dbReference type="SMART" id="SM00382">
    <property type="entry name" value="AAA"/>
    <property type="match status" value="2"/>
</dbReference>
<dbReference type="GO" id="GO:0005524">
    <property type="term" value="F:ATP binding"/>
    <property type="evidence" value="ECO:0007669"/>
    <property type="project" value="UniProtKB-KW"/>
</dbReference>
<dbReference type="Pfam" id="PF00664">
    <property type="entry name" value="ABC_membrane"/>
    <property type="match status" value="2"/>
</dbReference>
<dbReference type="PANTHER" id="PTHR24223:SF443">
    <property type="entry name" value="MULTIDRUG-RESISTANCE LIKE PROTEIN 1, ISOFORM I"/>
    <property type="match status" value="1"/>
</dbReference>
<dbReference type="PROSITE" id="PS00211">
    <property type="entry name" value="ABC_TRANSPORTER_1"/>
    <property type="match status" value="2"/>
</dbReference>
<dbReference type="FunFam" id="1.20.1560.10:FF:000001">
    <property type="entry name" value="ATP-binding cassette subfamily C member 1"/>
    <property type="match status" value="1"/>
</dbReference>
<feature type="domain" description="ABC transmembrane type-1" evidence="14">
    <location>
        <begin position="884"/>
        <end position="1173"/>
    </location>
</feature>
<dbReference type="PANTHER" id="PTHR24223">
    <property type="entry name" value="ATP-BINDING CASSETTE SUB-FAMILY C"/>
    <property type="match status" value="1"/>
</dbReference>
<dbReference type="FunFam" id="1.20.1560.10:FF:000020">
    <property type="entry name" value="ABC metal ion transporter"/>
    <property type="match status" value="1"/>
</dbReference>
<sequence length="1463" mass="161959">MVPKVFLVTVGLWTLVQLRGRHESLKSPLYWQKSCVLVCLALVALADLVRQLLVAVPPPPYAFLASSTTLVAFLVALLVNHNEHLRNPSTSAVLLLSYLFFLLASAIKLRSVIILEEYHTDPLRFSLFVSEMGLTLVAFCLENLSKTSHWYISLDTEPNASLEETASVWSVLTFHWMSPLMALGYRKVLSPGDLPNLRPIDRASNISDAFQQAWDDEKRKSSPSFVRACSSAFGGPFWSAAFFKLCQDIMQFVQPMLLRHLMDFARSHMPDVPGSKPQAPFRGFVIAGAMFLSAITQSFLLHRYFHLVIQTGIRLKVATATAVYRKSLAVSNAAMQTGSQSVGNLMSIDAAKIGELTTYLHILWSGPFQIFLALWMLYGTLGPSVFAGLAIMILMIPINTYLTKLSRGIQKRQMANKDSRFKLVDEFLSGIKVIKLYAWERPFLQSISDVRQKELDTLKSYAYLSALQSFTWSCAPFLVSFATFALYSVTSSEPLTSTRIFVSLSLFNLLRFPLSMFPSVVASITEASVSVDRVRNYLLEEEKDTSAILREPMPPPKQGQAGERVIVQNAWFRWTKGDTVDDAGILKNINLTVREGELVALVGSVGSGKSSLINALLGEMYKVDGIVRMRGKVAFAAQTAWIMNATLRDNVLFGRPYDELWYNKVVEACALKADLEVLPAGDMTEIGERGINLSGGQKQRVSLARAVYSRSDIYLLDDPLSAVDAHVGRWIFNHVFGKDGILKNRARILVTHAIHFLKQCDQVLLLDGGKIAESGSYPELMSKKGMLYRLIEEYDVAHVGEDEDESEAEPKTTSVDSHLQNGQQGSTKSLENGSATNGSADKSKDVGLLQPTNRLTTQEDRAEGAVSWKVYANYALACGAWSTLLYILMIASSQSVSVIQNLWLADWSRENDVSAEDVPAKNVSLNWRLGIYGTLGLLFAVLTVSQTLVAWVLCGIRSGRTLHAGMLNRVGFCPQSFFDTTPLGRILNRFSRDQSVIDEVLPRSFMSFFQTLSLVIASLVVNSVTNPAFIAFIAPLSVVYLWVSRYYLFTSRELKRLEATSRSPIYAHFQETLGGVQTIRAYRDEARFIAENTLRIDTNQKANYPSNASNRWLAMRLELVGSFIILASSLFSVVTIVTVGGLAASIVGLAVTYALNITQTLNWMVRQSCEIETNIVSVERVKEYSELPLEAPYEISENKPDDTWPSRGVIELNHYATRYRAGLDLVLSEINFCIAPAQKIGLVGRTGSGKSSLALALFRVIEPAAGRILIDGVDISQIGLFDLRSRLTVIPQDPVLFQGTVRRNLDPMGQASDSQIWNALRCARLAETVGRLDGGLEANVIRGGENFSVGQRQLICLARALLRHTKVLILDEATASVDVETDQVIQETIRTEFKDCTILTIAHRINTILDYDRIVVLAQGKVLEMDSPTKLLADSTSAFHALAKEAGLVRTGTPKVGTSSGLR</sequence>
<evidence type="ECO:0000313" key="15">
    <source>
        <dbReference type="EMBL" id="KXS16473.1"/>
    </source>
</evidence>
<dbReference type="InterPro" id="IPR036640">
    <property type="entry name" value="ABC1_TM_sf"/>
</dbReference>
<dbReference type="GO" id="GO:0140359">
    <property type="term" value="F:ABC-type transporter activity"/>
    <property type="evidence" value="ECO:0007669"/>
    <property type="project" value="InterPro"/>
</dbReference>
<dbReference type="CDD" id="cd03250">
    <property type="entry name" value="ABCC_MRP_domain1"/>
    <property type="match status" value="1"/>
</dbReference>
<evidence type="ECO:0000256" key="9">
    <source>
        <dbReference type="ARBA" id="ARBA00022989"/>
    </source>
</evidence>
<dbReference type="SUPFAM" id="SSF52540">
    <property type="entry name" value="P-loop containing nucleoside triphosphate hydrolases"/>
    <property type="match status" value="2"/>
</dbReference>
<dbReference type="OMA" id="CFETGMR"/>
<dbReference type="SUPFAM" id="SSF90123">
    <property type="entry name" value="ABC transporter transmembrane region"/>
    <property type="match status" value="2"/>
</dbReference>
<dbReference type="InterPro" id="IPR003439">
    <property type="entry name" value="ABC_transporter-like_ATP-bd"/>
</dbReference>
<feature type="transmembrane region" description="Helical" evidence="12">
    <location>
        <begin position="356"/>
        <end position="378"/>
    </location>
</feature>
<keyword evidence="9 12" id="KW-1133">Transmembrane helix</keyword>
<evidence type="ECO:0000256" key="4">
    <source>
        <dbReference type="ARBA" id="ARBA00022554"/>
    </source>
</evidence>
<keyword evidence="15" id="KW-0378">Hydrolase</keyword>
<dbReference type="InterPro" id="IPR050173">
    <property type="entry name" value="ABC_transporter_C-like"/>
</dbReference>
<dbReference type="InterPro" id="IPR011527">
    <property type="entry name" value="ABC1_TM_dom"/>
</dbReference>
<keyword evidence="3" id="KW-0813">Transport</keyword>
<feature type="transmembrane region" description="Helical" evidence="12">
    <location>
        <begin position="1123"/>
        <end position="1155"/>
    </location>
</feature>
<protein>
    <submittedName>
        <fullName evidence="15">p-loop containing nucleoside triphosphate hydrolase protein</fullName>
    </submittedName>
</protein>
<dbReference type="Gene3D" id="1.20.1560.10">
    <property type="entry name" value="ABC transporter type 1, transmembrane domain"/>
    <property type="match status" value="2"/>
</dbReference>
<dbReference type="InterPro" id="IPR017871">
    <property type="entry name" value="ABC_transporter-like_CS"/>
</dbReference>
<dbReference type="Pfam" id="PF00005">
    <property type="entry name" value="ABC_tran"/>
    <property type="match status" value="2"/>
</dbReference>
<dbReference type="Gene3D" id="3.40.50.300">
    <property type="entry name" value="P-loop containing nucleotide triphosphate hydrolases"/>
    <property type="match status" value="2"/>
</dbReference>
<feature type="region of interest" description="Disordered" evidence="11">
    <location>
        <begin position="800"/>
        <end position="854"/>
    </location>
</feature>
<evidence type="ECO:0000256" key="8">
    <source>
        <dbReference type="ARBA" id="ARBA00022840"/>
    </source>
</evidence>
<dbReference type="Proteomes" id="UP000070544">
    <property type="component" value="Unassembled WGS sequence"/>
</dbReference>
<feature type="domain" description="ABC transmembrane type-1" evidence="14">
    <location>
        <begin position="240"/>
        <end position="526"/>
    </location>
</feature>
<dbReference type="EMBL" id="KQ965752">
    <property type="protein sequence ID" value="KXS16473.1"/>
    <property type="molecule type" value="Genomic_DNA"/>
</dbReference>
<feature type="transmembrane region" description="Helical" evidence="12">
    <location>
        <begin position="1027"/>
        <end position="1048"/>
    </location>
</feature>
<evidence type="ECO:0000259" key="13">
    <source>
        <dbReference type="PROSITE" id="PS50893"/>
    </source>
</evidence>
<dbReference type="CDD" id="cd18595">
    <property type="entry name" value="ABC_6TM_MRP1_2_3_6_D1_like"/>
    <property type="match status" value="1"/>
</dbReference>
<dbReference type="CDD" id="cd03244">
    <property type="entry name" value="ABCC_MRP_domain2"/>
    <property type="match status" value="1"/>
</dbReference>
<evidence type="ECO:0000256" key="1">
    <source>
        <dbReference type="ARBA" id="ARBA00004128"/>
    </source>
</evidence>
<feature type="transmembrane region" description="Helical" evidence="12">
    <location>
        <begin position="384"/>
        <end position="402"/>
    </location>
</feature>
<evidence type="ECO:0000256" key="11">
    <source>
        <dbReference type="SAM" id="MobiDB-lite"/>
    </source>
</evidence>
<dbReference type="PROSITE" id="PS50893">
    <property type="entry name" value="ABC_TRANSPORTER_2"/>
    <property type="match status" value="2"/>
</dbReference>
<evidence type="ECO:0000256" key="2">
    <source>
        <dbReference type="ARBA" id="ARBA00009726"/>
    </source>
</evidence>
<dbReference type="STRING" id="1344416.A0A139AJ31"/>
<dbReference type="OrthoDB" id="6500128at2759"/>
<evidence type="ECO:0000259" key="14">
    <source>
        <dbReference type="PROSITE" id="PS50929"/>
    </source>
</evidence>
<dbReference type="InterPro" id="IPR056227">
    <property type="entry name" value="TMD0_ABC"/>
</dbReference>
<name>A0A139AJ31_GONPJ</name>
<feature type="transmembrane region" description="Helical" evidence="12">
    <location>
        <begin position="30"/>
        <end position="49"/>
    </location>
</feature>
<organism evidence="15 16">
    <name type="scientific">Gonapodya prolifera (strain JEL478)</name>
    <name type="common">Monoblepharis prolifera</name>
    <dbReference type="NCBI Taxonomy" id="1344416"/>
    <lineage>
        <taxon>Eukaryota</taxon>
        <taxon>Fungi</taxon>
        <taxon>Fungi incertae sedis</taxon>
        <taxon>Chytridiomycota</taxon>
        <taxon>Chytridiomycota incertae sedis</taxon>
        <taxon>Monoblepharidomycetes</taxon>
        <taxon>Monoblepharidales</taxon>
        <taxon>Gonapodyaceae</taxon>
        <taxon>Gonapodya</taxon>
    </lineage>
</organism>
<feature type="domain" description="ABC transporter" evidence="13">
    <location>
        <begin position="565"/>
        <end position="793"/>
    </location>
</feature>
<dbReference type="GO" id="GO:0000329">
    <property type="term" value="C:fungal-type vacuole membrane"/>
    <property type="evidence" value="ECO:0007669"/>
    <property type="project" value="UniProtKB-ARBA"/>
</dbReference>